<accession>A0ABR3EIL0</accession>
<feature type="non-terminal residue" evidence="2">
    <location>
        <position position="101"/>
    </location>
</feature>
<evidence type="ECO:0000256" key="1">
    <source>
        <dbReference type="SAM" id="MobiDB-lite"/>
    </source>
</evidence>
<protein>
    <submittedName>
        <fullName evidence="2">Uncharacterized protein</fullName>
    </submittedName>
</protein>
<gene>
    <name evidence="2" type="ORF">V5O48_019383</name>
</gene>
<feature type="region of interest" description="Disordered" evidence="1">
    <location>
        <begin position="1"/>
        <end position="48"/>
    </location>
</feature>
<comment type="caution">
    <text evidence="2">The sequence shown here is derived from an EMBL/GenBank/DDBJ whole genome shotgun (WGS) entry which is preliminary data.</text>
</comment>
<sequence>MKEFTQSDSKAPVTFSDAELAEMASSQTGSEPENTTLPNDDIYDPPSSYLRKAITKDDYDQQKSLGIIPLTPPKTPIENSFDAFTSALGCALVCAQLTPPW</sequence>
<name>A0ABR3EIL0_9AGAR</name>
<organism evidence="2 3">
    <name type="scientific">Marasmius crinis-equi</name>
    <dbReference type="NCBI Taxonomy" id="585013"/>
    <lineage>
        <taxon>Eukaryota</taxon>
        <taxon>Fungi</taxon>
        <taxon>Dikarya</taxon>
        <taxon>Basidiomycota</taxon>
        <taxon>Agaricomycotina</taxon>
        <taxon>Agaricomycetes</taxon>
        <taxon>Agaricomycetidae</taxon>
        <taxon>Agaricales</taxon>
        <taxon>Marasmiineae</taxon>
        <taxon>Marasmiaceae</taxon>
        <taxon>Marasmius</taxon>
    </lineage>
</organism>
<evidence type="ECO:0000313" key="3">
    <source>
        <dbReference type="Proteomes" id="UP001465976"/>
    </source>
</evidence>
<dbReference type="EMBL" id="JBAHYK010004750">
    <property type="protein sequence ID" value="KAL0562698.1"/>
    <property type="molecule type" value="Genomic_DNA"/>
</dbReference>
<reference evidence="2 3" key="1">
    <citation type="submission" date="2024-02" db="EMBL/GenBank/DDBJ databases">
        <title>A draft genome for the cacao thread blight pathogen Marasmius crinis-equi.</title>
        <authorList>
            <person name="Cohen S.P."/>
            <person name="Baruah I.K."/>
            <person name="Amoako-Attah I."/>
            <person name="Bukari Y."/>
            <person name="Meinhardt L.W."/>
            <person name="Bailey B.A."/>
        </authorList>
    </citation>
    <scope>NUCLEOTIDE SEQUENCE [LARGE SCALE GENOMIC DNA]</scope>
    <source>
        <strain evidence="2 3">GH-76</strain>
    </source>
</reference>
<dbReference type="Proteomes" id="UP001465976">
    <property type="component" value="Unassembled WGS sequence"/>
</dbReference>
<proteinExistence type="predicted"/>
<evidence type="ECO:0000313" key="2">
    <source>
        <dbReference type="EMBL" id="KAL0562698.1"/>
    </source>
</evidence>
<feature type="compositionally biased region" description="Polar residues" evidence="1">
    <location>
        <begin position="24"/>
        <end position="38"/>
    </location>
</feature>
<keyword evidence="3" id="KW-1185">Reference proteome</keyword>